<keyword evidence="2" id="KW-1185">Reference proteome</keyword>
<evidence type="ECO:0000313" key="1">
    <source>
        <dbReference type="EMBL" id="MFC4508432.1"/>
    </source>
</evidence>
<comment type="caution">
    <text evidence="1">The sequence shown here is derived from an EMBL/GenBank/DDBJ whole genome shotgun (WGS) entry which is preliminary data.</text>
</comment>
<evidence type="ECO:0000313" key="2">
    <source>
        <dbReference type="Proteomes" id="UP001595839"/>
    </source>
</evidence>
<dbReference type="InterPro" id="IPR046200">
    <property type="entry name" value="DUF6233"/>
</dbReference>
<dbReference type="Pfam" id="PF19746">
    <property type="entry name" value="DUF6233"/>
    <property type="match status" value="1"/>
</dbReference>
<accession>A0ABV9B8G0</accession>
<reference evidence="2" key="1">
    <citation type="journal article" date="2019" name="Int. J. Syst. Evol. Microbiol.">
        <title>The Global Catalogue of Microorganisms (GCM) 10K type strain sequencing project: providing services to taxonomists for standard genome sequencing and annotation.</title>
        <authorList>
            <consortium name="The Broad Institute Genomics Platform"/>
            <consortium name="The Broad Institute Genome Sequencing Center for Infectious Disease"/>
            <person name="Wu L."/>
            <person name="Ma J."/>
        </authorList>
    </citation>
    <scope>NUCLEOTIDE SEQUENCE [LARGE SCALE GENOMIC DNA]</scope>
    <source>
        <strain evidence="2">CGMCC 4.7177</strain>
    </source>
</reference>
<gene>
    <name evidence="1" type="ORF">ACFPIH_55165</name>
</gene>
<name>A0ABV9B8G0_9ACTN</name>
<dbReference type="EMBL" id="JBHSFK010000082">
    <property type="protein sequence ID" value="MFC4508432.1"/>
    <property type="molecule type" value="Genomic_DNA"/>
</dbReference>
<dbReference type="Proteomes" id="UP001595839">
    <property type="component" value="Unassembled WGS sequence"/>
</dbReference>
<proteinExistence type="predicted"/>
<organism evidence="1 2">
    <name type="scientific">Streptomyces vulcanius</name>
    <dbReference type="NCBI Taxonomy" id="1441876"/>
    <lineage>
        <taxon>Bacteria</taxon>
        <taxon>Bacillati</taxon>
        <taxon>Actinomycetota</taxon>
        <taxon>Actinomycetes</taxon>
        <taxon>Kitasatosporales</taxon>
        <taxon>Streptomycetaceae</taxon>
        <taxon>Streptomyces</taxon>
    </lineage>
</organism>
<sequence>MGTATGEPIQVHDGECAMNGRRHRAIDRDEARRLLTSGAVPACPFCHPNTQLHIID</sequence>
<protein>
    <submittedName>
        <fullName evidence="1">DUF6233 domain-containing protein</fullName>
    </submittedName>
</protein>
<dbReference type="RefSeq" id="WP_381187219.1">
    <property type="nucleotide sequence ID" value="NZ_JBHSFK010000082.1"/>
</dbReference>